<organism evidence="1 2">
    <name type="scientific">Desulfatibacillum aliphaticivorans</name>
    <dbReference type="NCBI Taxonomy" id="218208"/>
    <lineage>
        <taxon>Bacteria</taxon>
        <taxon>Pseudomonadati</taxon>
        <taxon>Thermodesulfobacteriota</taxon>
        <taxon>Desulfobacteria</taxon>
        <taxon>Desulfobacterales</taxon>
        <taxon>Desulfatibacillaceae</taxon>
        <taxon>Desulfatibacillum</taxon>
    </lineage>
</organism>
<dbReference type="KEGG" id="dal:Dalk_2163"/>
<protein>
    <recommendedName>
        <fullName evidence="3">SGNH hydrolase-type esterase domain-containing protein</fullName>
    </recommendedName>
</protein>
<dbReference type="HOGENOM" id="CLU_830860_0_0_7"/>
<dbReference type="RefSeq" id="WP_015946931.1">
    <property type="nucleotide sequence ID" value="NC_011768.1"/>
</dbReference>
<proteinExistence type="predicted"/>
<dbReference type="SUPFAM" id="SSF52266">
    <property type="entry name" value="SGNH hydrolase"/>
    <property type="match status" value="1"/>
</dbReference>
<dbReference type="eggNOG" id="COG2755">
    <property type="taxonomic scope" value="Bacteria"/>
</dbReference>
<sequence length="334" mass="38142">MPHTRKITFRLLAVLLGLVLSFIVLETAARLIGPEYYRFNNRSNEYYTNPRGYHHIVRMDGETPVYGLDYNFAREKYRLPPGAPKNYLDGKRFDALGLGDSFMTGAGVKYEDVCFRRLEKMFTEAGRDLKIKNCSVPGVNLGFISSICAHELSLQPYPLVIYGFVLNDLGLPGRESITGSDFIDQNNGENQYNPWRKRLACVNLAASMIEKIRLHRKTAQAYLDAYEPDYAGPRLEILESMAKEVEGRGGRMVLVIFPLLYDFDNYRFEKCHALLRDFAANKGIPVLDLLPAFSQHKAHDLWVNPTDHHPNELAHAIAAREIFRFLNQENLPPL</sequence>
<evidence type="ECO:0000313" key="2">
    <source>
        <dbReference type="Proteomes" id="UP000000739"/>
    </source>
</evidence>
<dbReference type="EMBL" id="CP001322">
    <property type="protein sequence ID" value="ACL03856.1"/>
    <property type="molecule type" value="Genomic_DNA"/>
</dbReference>
<accession>B8FF39</accession>
<evidence type="ECO:0008006" key="3">
    <source>
        <dbReference type="Google" id="ProtNLM"/>
    </source>
</evidence>
<reference evidence="1 2" key="1">
    <citation type="journal article" date="2012" name="Environ. Microbiol.">
        <title>The genome sequence of Desulfatibacillum alkenivorans AK-01: a blueprint for anaerobic alkane oxidation.</title>
        <authorList>
            <person name="Callaghan A.V."/>
            <person name="Morris B.E."/>
            <person name="Pereira I.A."/>
            <person name="McInerney M.J."/>
            <person name="Austin R.N."/>
            <person name="Groves J.T."/>
            <person name="Kukor J.J."/>
            <person name="Suflita J.M."/>
            <person name="Young L.Y."/>
            <person name="Zylstra G.J."/>
            <person name="Wawrik B."/>
        </authorList>
    </citation>
    <scope>NUCLEOTIDE SEQUENCE [LARGE SCALE GENOMIC DNA]</scope>
    <source>
        <strain evidence="1 2">AK-01</strain>
    </source>
</reference>
<dbReference type="GO" id="GO:0016788">
    <property type="term" value="F:hydrolase activity, acting on ester bonds"/>
    <property type="evidence" value="ECO:0007669"/>
    <property type="project" value="UniProtKB-ARBA"/>
</dbReference>
<gene>
    <name evidence="1" type="ordered locus">Dalk_2163</name>
</gene>
<dbReference type="InterPro" id="IPR036514">
    <property type="entry name" value="SGNH_hydro_sf"/>
</dbReference>
<dbReference type="AlphaFoldDB" id="B8FF39"/>
<keyword evidence="2" id="KW-1185">Reference proteome</keyword>
<name>B8FF39_DESAL</name>
<evidence type="ECO:0000313" key="1">
    <source>
        <dbReference type="EMBL" id="ACL03856.1"/>
    </source>
</evidence>
<dbReference type="Proteomes" id="UP000000739">
    <property type="component" value="Chromosome"/>
</dbReference>
<dbReference type="Gene3D" id="3.40.50.1110">
    <property type="entry name" value="SGNH hydrolase"/>
    <property type="match status" value="1"/>
</dbReference>